<dbReference type="Gene3D" id="1.10.8.260">
    <property type="entry name" value="HI0933 insert domain-like"/>
    <property type="match status" value="1"/>
</dbReference>
<dbReference type="SUPFAM" id="SSF51905">
    <property type="entry name" value="FAD/NAD(P)-binding domain"/>
    <property type="match status" value="1"/>
</dbReference>
<dbReference type="InterPro" id="IPR004792">
    <property type="entry name" value="BaiN-like"/>
</dbReference>
<evidence type="ECO:0000259" key="4">
    <source>
        <dbReference type="Pfam" id="PF03486"/>
    </source>
</evidence>
<evidence type="ECO:0000313" key="7">
    <source>
        <dbReference type="Proteomes" id="UP000611500"/>
    </source>
</evidence>
<dbReference type="Proteomes" id="UP000611500">
    <property type="component" value="Unassembled WGS sequence"/>
</dbReference>
<keyword evidence="3" id="KW-0274">FAD</keyword>
<dbReference type="EMBL" id="BNAP01000002">
    <property type="protein sequence ID" value="GHG82278.1"/>
    <property type="molecule type" value="Genomic_DNA"/>
</dbReference>
<evidence type="ECO:0000256" key="2">
    <source>
        <dbReference type="ARBA" id="ARBA00022630"/>
    </source>
</evidence>
<keyword evidence="2" id="KW-0285">Flavoprotein</keyword>
<evidence type="ECO:0000259" key="5">
    <source>
        <dbReference type="Pfam" id="PF22780"/>
    </source>
</evidence>
<dbReference type="AlphaFoldDB" id="A0A8J3MAZ2"/>
<dbReference type="NCBIfam" id="TIGR03862">
    <property type="entry name" value="flavo_PP4765"/>
    <property type="match status" value="1"/>
</dbReference>
<dbReference type="Gene3D" id="3.50.50.60">
    <property type="entry name" value="FAD/NAD(P)-binding domain"/>
    <property type="match status" value="1"/>
</dbReference>
<proteinExistence type="predicted"/>
<dbReference type="Gene3D" id="2.40.30.10">
    <property type="entry name" value="Translation factors"/>
    <property type="match status" value="1"/>
</dbReference>
<protein>
    <submittedName>
        <fullName evidence="6">NAD(FAD)-utilizing dehydrogenase</fullName>
    </submittedName>
</protein>
<feature type="domain" description="RsdA/BaiN/AoA(So)-like insert" evidence="5">
    <location>
        <begin position="205"/>
        <end position="347"/>
    </location>
</feature>
<evidence type="ECO:0000256" key="3">
    <source>
        <dbReference type="ARBA" id="ARBA00022827"/>
    </source>
</evidence>
<reference evidence="6" key="2">
    <citation type="submission" date="2020-09" db="EMBL/GenBank/DDBJ databases">
        <authorList>
            <person name="Sun Q."/>
            <person name="Zhou Y."/>
        </authorList>
    </citation>
    <scope>NUCLEOTIDE SEQUENCE</scope>
    <source>
        <strain evidence="6">CGMCC 1.7081</strain>
    </source>
</reference>
<dbReference type="InterPro" id="IPR023166">
    <property type="entry name" value="BaiN-like_dom_sf"/>
</dbReference>
<comment type="caution">
    <text evidence="6">The sequence shown here is derived from an EMBL/GenBank/DDBJ whole genome shotgun (WGS) entry which is preliminary data.</text>
</comment>
<dbReference type="InterPro" id="IPR036188">
    <property type="entry name" value="FAD/NAD-bd_sf"/>
</dbReference>
<name>A0A8J3MAZ2_9RHOB</name>
<dbReference type="PANTHER" id="PTHR42887">
    <property type="entry name" value="OS12G0638800 PROTEIN"/>
    <property type="match status" value="1"/>
</dbReference>
<evidence type="ECO:0000256" key="1">
    <source>
        <dbReference type="ARBA" id="ARBA00001974"/>
    </source>
</evidence>
<accession>A0A8J3MAZ2</accession>
<gene>
    <name evidence="6" type="ORF">GCM10010961_06680</name>
</gene>
<evidence type="ECO:0000313" key="6">
    <source>
        <dbReference type="EMBL" id="GHG82278.1"/>
    </source>
</evidence>
<dbReference type="PANTHER" id="PTHR42887:SF1">
    <property type="entry name" value="BLR3961 PROTEIN"/>
    <property type="match status" value="1"/>
</dbReference>
<dbReference type="NCBIfam" id="TIGR00275">
    <property type="entry name" value="aminoacetone oxidase family FAD-binding enzyme"/>
    <property type="match status" value="1"/>
</dbReference>
<sequence length="413" mass="43484">MGRGADRVTELGMQGNPEAVVIGAGPAGLMAAEILGRAGVSTLVVEAKPSLGRKLLMAGKSGLNLTKDDPVEPFLAAYGDAADWLGPMLRDFGPDQVQQWARGLGQSLFTGSTGRVFPEAMKASPLLRAWLARLEGLGVSWRTRWRWTGWGDGGLGFDTPAGPLCLRPRVTVLALGGASWARLGSDGAWAGLLAEQGVELAPFAPSNVGLLVEWSPVMRARFGAPIKGVRFDAGGLSSRGEAVISSRGLEGGGLYPLTPALRSGAPLTVDLLPDLTVETVAERLGRPRRKTSLSNHLRKTLKLEPVRMALVMEFSRPLPESPQTLAQRLKELPIHHAGLRPMDEAISTAGGVTAAALDADLMLRAQPGVYCAGEMLDWEAPTGGYLLTGCLATGRWAGRAAAARIKGAGDQPI</sequence>
<comment type="cofactor">
    <cofactor evidence="1">
        <name>FAD</name>
        <dbReference type="ChEBI" id="CHEBI:57692"/>
    </cofactor>
</comment>
<dbReference type="InterPro" id="IPR055178">
    <property type="entry name" value="RsdA/BaiN/AoA(So)-like_dom"/>
</dbReference>
<dbReference type="PRINTS" id="PR00469">
    <property type="entry name" value="PNDRDTASEII"/>
</dbReference>
<feature type="domain" description="RsdA/BaiN/AoA(So)-like Rossmann fold-like" evidence="4">
    <location>
        <begin position="18"/>
        <end position="399"/>
    </location>
</feature>
<reference evidence="6" key="1">
    <citation type="journal article" date="2014" name="Int. J. Syst. Evol. Microbiol.">
        <title>Complete genome sequence of Corynebacterium casei LMG S-19264T (=DSM 44701T), isolated from a smear-ripened cheese.</title>
        <authorList>
            <consortium name="US DOE Joint Genome Institute (JGI-PGF)"/>
            <person name="Walter F."/>
            <person name="Albersmeier A."/>
            <person name="Kalinowski J."/>
            <person name="Ruckert C."/>
        </authorList>
    </citation>
    <scope>NUCLEOTIDE SEQUENCE</scope>
    <source>
        <strain evidence="6">CGMCC 1.7081</strain>
    </source>
</reference>
<dbReference type="Pfam" id="PF03486">
    <property type="entry name" value="HI0933_like"/>
    <property type="match status" value="1"/>
</dbReference>
<dbReference type="SUPFAM" id="SSF160996">
    <property type="entry name" value="HI0933 insert domain-like"/>
    <property type="match status" value="1"/>
</dbReference>
<dbReference type="InterPro" id="IPR057661">
    <property type="entry name" value="RsdA/BaiN/AoA(So)_Rossmann"/>
</dbReference>
<keyword evidence="7" id="KW-1185">Reference proteome</keyword>
<dbReference type="Pfam" id="PF22780">
    <property type="entry name" value="HI0933_like_1st"/>
    <property type="match status" value="1"/>
</dbReference>
<organism evidence="6 7">
    <name type="scientific">Pseudodonghicola xiamenensis</name>
    <dbReference type="NCBI Taxonomy" id="337702"/>
    <lineage>
        <taxon>Bacteria</taxon>
        <taxon>Pseudomonadati</taxon>
        <taxon>Pseudomonadota</taxon>
        <taxon>Alphaproteobacteria</taxon>
        <taxon>Rhodobacterales</taxon>
        <taxon>Paracoccaceae</taxon>
        <taxon>Pseudodonghicola</taxon>
    </lineage>
</organism>
<dbReference type="InterPro" id="IPR022460">
    <property type="entry name" value="Flavoprotein_PP4765"/>
</dbReference>